<proteinExistence type="predicted"/>
<sequence>MDLPDILLWGLEPEVSEDTVTLGAQGHLALLAFHSHNLHGPLPASVTSQLTLALPSAKPTPSTAPERKAHSKLFNNFQPLRRLGAELLGTSAHAQLNPCPPAAVGGGQNLRLAKNRP</sequence>
<accession>A0ABQ9UFB2</accession>
<comment type="caution">
    <text evidence="2">The sequence shown here is derived from an EMBL/GenBank/DDBJ whole genome shotgun (WGS) entry which is preliminary data.</text>
</comment>
<feature type="region of interest" description="Disordered" evidence="1">
    <location>
        <begin position="94"/>
        <end position="117"/>
    </location>
</feature>
<gene>
    <name evidence="2" type="ORF">P7K49_027178</name>
</gene>
<protein>
    <submittedName>
        <fullName evidence="2">Uncharacterized protein</fullName>
    </submittedName>
</protein>
<organism evidence="2 3">
    <name type="scientific">Saguinus oedipus</name>
    <name type="common">Cotton-top tamarin</name>
    <name type="synonym">Oedipomidas oedipus</name>
    <dbReference type="NCBI Taxonomy" id="9490"/>
    <lineage>
        <taxon>Eukaryota</taxon>
        <taxon>Metazoa</taxon>
        <taxon>Chordata</taxon>
        <taxon>Craniata</taxon>
        <taxon>Vertebrata</taxon>
        <taxon>Euteleostomi</taxon>
        <taxon>Mammalia</taxon>
        <taxon>Eutheria</taxon>
        <taxon>Euarchontoglires</taxon>
        <taxon>Primates</taxon>
        <taxon>Haplorrhini</taxon>
        <taxon>Platyrrhini</taxon>
        <taxon>Cebidae</taxon>
        <taxon>Callitrichinae</taxon>
        <taxon>Saguinus</taxon>
    </lineage>
</organism>
<dbReference type="Proteomes" id="UP001266305">
    <property type="component" value="Unassembled WGS sequence"/>
</dbReference>
<name>A0ABQ9UFB2_SAGOE</name>
<evidence type="ECO:0000313" key="3">
    <source>
        <dbReference type="Proteomes" id="UP001266305"/>
    </source>
</evidence>
<dbReference type="EMBL" id="JASSZA010000013">
    <property type="protein sequence ID" value="KAK2095762.1"/>
    <property type="molecule type" value="Genomic_DNA"/>
</dbReference>
<reference evidence="2 3" key="1">
    <citation type="submission" date="2023-05" db="EMBL/GenBank/DDBJ databases">
        <title>B98-5 Cell Line De Novo Hybrid Assembly: An Optical Mapping Approach.</title>
        <authorList>
            <person name="Kananen K."/>
            <person name="Auerbach J.A."/>
            <person name="Kautto E."/>
            <person name="Blachly J.S."/>
        </authorList>
    </citation>
    <scope>NUCLEOTIDE SEQUENCE [LARGE SCALE GENOMIC DNA]</scope>
    <source>
        <strain evidence="2">B95-8</strain>
        <tissue evidence="2">Cell line</tissue>
    </source>
</reference>
<evidence type="ECO:0000313" key="2">
    <source>
        <dbReference type="EMBL" id="KAK2095762.1"/>
    </source>
</evidence>
<evidence type="ECO:0000256" key="1">
    <source>
        <dbReference type="SAM" id="MobiDB-lite"/>
    </source>
</evidence>
<keyword evidence="3" id="KW-1185">Reference proteome</keyword>